<dbReference type="InterPro" id="IPR010427">
    <property type="entry name" value="DUF1023"/>
</dbReference>
<feature type="region of interest" description="Disordered" evidence="1">
    <location>
        <begin position="549"/>
        <end position="589"/>
    </location>
</feature>
<feature type="domain" description="DUF1023" evidence="2">
    <location>
        <begin position="316"/>
        <end position="480"/>
    </location>
</feature>
<sequence length="589" mass="63086">MTATIRIPASVDYPDRPAGSPSAAESLATTLLHGAASIIEFADEAAALSDIDTFWQGAASDAYAGHARGFAKSHQPMGETLKRVSRGVDLFAEQLRDLQSEHTTLSSIITSYERDRVALIVAVDIADDTDSAELQVLQERARTLSGHRSQIIADVTDFRSRTTANEEFLVRLFTSADTAAEAEAPAGGVDPIAALAILGMPLLFSDPKAMAKWWNGLSEAAQNAVIAAYPKRIGSADGLPAWARDKANRQLLGDDIAELTQKEADGLLSDEEKKRLENARATQKALKTADDYVMPGTDDHPGGTLWLYDPDAFDGDGRVAIAVGDLDTADDVSIQVPGITTEMADAPGYVQDAADLYESARYNGDGSSVATMFWLGYDTPEGAVDWDTITEGRAKDGGERLATAVDGLRASRPDSPAHMTAIGHSYGSTTTSYAAADHDLAVDEVALIGSPGAGPADSAADFSVGKDHVYVGRNSRDAVAFFGDEGWARKDWVEAGLGMDPSSENFDAHRFEAEAVNRGDHRNFDDHSRYYDRDSESLYNLGRIVDGHGSDTNSAAQSYDPWWRAAVDPESDRTPTADVPGRSDTGMNR</sequence>
<dbReference type="SUPFAM" id="SSF53474">
    <property type="entry name" value="alpha/beta-Hydrolases"/>
    <property type="match status" value="1"/>
</dbReference>
<evidence type="ECO:0000313" key="3">
    <source>
        <dbReference type="EMBL" id="BDZ38914.1"/>
    </source>
</evidence>
<dbReference type="RefSeq" id="WP_286302799.1">
    <property type="nucleotide sequence ID" value="NZ_AP027728.1"/>
</dbReference>
<proteinExistence type="predicted"/>
<name>A0ABN6X2J2_9MICO</name>
<dbReference type="Pfam" id="PF06259">
    <property type="entry name" value="Abhydrolase_8"/>
    <property type="match status" value="1"/>
</dbReference>
<reference evidence="4" key="1">
    <citation type="journal article" date="2019" name="Int. J. Syst. Evol. Microbiol.">
        <title>The Global Catalogue of Microorganisms (GCM) 10K type strain sequencing project: providing services to taxonomists for standard genome sequencing and annotation.</title>
        <authorList>
            <consortium name="The Broad Institute Genomics Platform"/>
            <consortium name="The Broad Institute Genome Sequencing Center for Infectious Disease"/>
            <person name="Wu L."/>
            <person name="Ma J."/>
        </authorList>
    </citation>
    <scope>NUCLEOTIDE SEQUENCE [LARGE SCALE GENOMIC DNA]</scope>
    <source>
        <strain evidence="4">NBRC 106310</strain>
    </source>
</reference>
<evidence type="ECO:0000256" key="1">
    <source>
        <dbReference type="SAM" id="MobiDB-lite"/>
    </source>
</evidence>
<gene>
    <name evidence="3" type="ORF">GCM10025863_15280</name>
</gene>
<accession>A0ABN6X2J2</accession>
<evidence type="ECO:0000259" key="2">
    <source>
        <dbReference type="Pfam" id="PF06259"/>
    </source>
</evidence>
<evidence type="ECO:0000313" key="4">
    <source>
        <dbReference type="Proteomes" id="UP001321543"/>
    </source>
</evidence>
<dbReference type="EMBL" id="AP027728">
    <property type="protein sequence ID" value="BDZ38914.1"/>
    <property type="molecule type" value="Genomic_DNA"/>
</dbReference>
<protein>
    <recommendedName>
        <fullName evidence="2">DUF1023 domain-containing protein</fullName>
    </recommendedName>
</protein>
<dbReference type="Gene3D" id="3.40.50.1820">
    <property type="entry name" value="alpha/beta hydrolase"/>
    <property type="match status" value="1"/>
</dbReference>
<dbReference type="Proteomes" id="UP001321543">
    <property type="component" value="Chromosome"/>
</dbReference>
<organism evidence="3 4">
    <name type="scientific">Microbacterium suwonense</name>
    <dbReference type="NCBI Taxonomy" id="683047"/>
    <lineage>
        <taxon>Bacteria</taxon>
        <taxon>Bacillati</taxon>
        <taxon>Actinomycetota</taxon>
        <taxon>Actinomycetes</taxon>
        <taxon>Micrococcales</taxon>
        <taxon>Microbacteriaceae</taxon>
        <taxon>Microbacterium</taxon>
    </lineage>
</organism>
<keyword evidence="4" id="KW-1185">Reference proteome</keyword>
<dbReference type="InterPro" id="IPR029058">
    <property type="entry name" value="AB_hydrolase_fold"/>
</dbReference>